<evidence type="ECO:0000256" key="1">
    <source>
        <dbReference type="SAM" id="MobiDB-lite"/>
    </source>
</evidence>
<organism evidence="2 3">
    <name type="scientific">Catellatospora coxensis</name>
    <dbReference type="NCBI Taxonomy" id="310354"/>
    <lineage>
        <taxon>Bacteria</taxon>
        <taxon>Bacillati</taxon>
        <taxon>Actinomycetota</taxon>
        <taxon>Actinomycetes</taxon>
        <taxon>Micromonosporales</taxon>
        <taxon>Micromonosporaceae</taxon>
        <taxon>Catellatospora</taxon>
    </lineage>
</organism>
<accession>A0A8J3KTM9</accession>
<reference evidence="2 3" key="1">
    <citation type="submission" date="2021-01" db="EMBL/GenBank/DDBJ databases">
        <title>Whole genome shotgun sequence of Catellatospora coxensis NBRC 107359.</title>
        <authorList>
            <person name="Komaki H."/>
            <person name="Tamura T."/>
        </authorList>
    </citation>
    <scope>NUCLEOTIDE SEQUENCE [LARGE SCALE GENOMIC DNA]</scope>
    <source>
        <strain evidence="2 3">NBRC 107359</strain>
    </source>
</reference>
<evidence type="ECO:0000313" key="2">
    <source>
        <dbReference type="EMBL" id="GIG08862.1"/>
    </source>
</evidence>
<comment type="caution">
    <text evidence="2">The sequence shown here is derived from an EMBL/GenBank/DDBJ whole genome shotgun (WGS) entry which is preliminary data.</text>
</comment>
<feature type="compositionally biased region" description="Low complexity" evidence="1">
    <location>
        <begin position="121"/>
        <end position="168"/>
    </location>
</feature>
<dbReference type="EMBL" id="BONI01000054">
    <property type="protein sequence ID" value="GIG08862.1"/>
    <property type="molecule type" value="Genomic_DNA"/>
</dbReference>
<feature type="region of interest" description="Disordered" evidence="1">
    <location>
        <begin position="119"/>
        <end position="169"/>
    </location>
</feature>
<dbReference type="AlphaFoldDB" id="A0A8J3KTM9"/>
<keyword evidence="3" id="KW-1185">Reference proteome</keyword>
<feature type="compositionally biased region" description="Pro residues" evidence="1">
    <location>
        <begin position="224"/>
        <end position="242"/>
    </location>
</feature>
<proteinExistence type="predicted"/>
<dbReference type="Proteomes" id="UP000630887">
    <property type="component" value="Unassembled WGS sequence"/>
</dbReference>
<protein>
    <recommendedName>
        <fullName evidence="4">Copper(I)-binding protein</fullName>
    </recommendedName>
</protein>
<feature type="region of interest" description="Disordered" evidence="1">
    <location>
        <begin position="222"/>
        <end position="250"/>
    </location>
</feature>
<sequence>MASIGGHYAEPVTRSITMLLAGGATAAALALTGCSAGMNSQTADQVAAVPGFSLTVPGPNGGSVAVRDAMLVYAGPAGYAQGATAPLQLRIFNDTQQPITLDKFESNDAAGVKLATAADLKASPSPAAESPSPAASKSPKASGSPSPEAEASPEPEASPSPATAAPAKLTIPPAGYLELTPASGQFLALTGLKKPVPNGEGVHLKLTFSNGVVIETPERTEVPLAPPLSPEPRLPATAPPTRPGTEGEGH</sequence>
<name>A0A8J3KTM9_9ACTN</name>
<dbReference type="Gene3D" id="2.60.40.1890">
    <property type="entry name" value="PCu(A)C copper chaperone"/>
    <property type="match status" value="1"/>
</dbReference>
<gene>
    <name evidence="2" type="ORF">Cco03nite_55620</name>
</gene>
<evidence type="ECO:0000313" key="3">
    <source>
        <dbReference type="Proteomes" id="UP000630887"/>
    </source>
</evidence>
<evidence type="ECO:0008006" key="4">
    <source>
        <dbReference type="Google" id="ProtNLM"/>
    </source>
</evidence>
<dbReference type="InterPro" id="IPR036182">
    <property type="entry name" value="PCuAC_sf"/>
</dbReference>